<dbReference type="OrthoDB" id="2146760at2759"/>
<feature type="coiled-coil region" evidence="1">
    <location>
        <begin position="37"/>
        <end position="120"/>
    </location>
</feature>
<dbReference type="AlphaFoldDB" id="A0A1Y1V5V7"/>
<reference evidence="2 4" key="2">
    <citation type="submission" date="2016-08" db="EMBL/GenBank/DDBJ databases">
        <title>Pervasive Adenine N6-methylation of Active Genes in Fungi.</title>
        <authorList>
            <consortium name="DOE Joint Genome Institute"/>
            <person name="Mondo S.J."/>
            <person name="Dannebaum R.O."/>
            <person name="Kuo R.C."/>
            <person name="Labutti K."/>
            <person name="Haridas S."/>
            <person name="Kuo A."/>
            <person name="Salamov A."/>
            <person name="Ahrendt S.R."/>
            <person name="Lipzen A."/>
            <person name="Sullivan W."/>
            <person name="Andreopoulos W.B."/>
            <person name="Clum A."/>
            <person name="Lindquist E."/>
            <person name="Daum C."/>
            <person name="Ramamoorthy G.K."/>
            <person name="Gryganskyi A."/>
            <person name="Culley D."/>
            <person name="Magnuson J.K."/>
            <person name="James T.Y."/>
            <person name="O'Malley M.A."/>
            <person name="Stajich J.E."/>
            <person name="Spatafora J.W."/>
            <person name="Visel A."/>
            <person name="Grigoriev I.V."/>
        </authorList>
    </citation>
    <scope>NUCLEOTIDE SEQUENCE [LARGE SCALE GENOMIC DNA]</scope>
    <source>
        <strain evidence="2 4">S4</strain>
    </source>
</reference>
<reference evidence="2 4" key="1">
    <citation type="submission" date="2016-08" db="EMBL/GenBank/DDBJ databases">
        <title>A Parts List for Fungal Cellulosomes Revealed by Comparative Genomics.</title>
        <authorList>
            <consortium name="DOE Joint Genome Institute"/>
            <person name="Haitjema C.H."/>
            <person name="Gilmore S.P."/>
            <person name="Henske J.K."/>
            <person name="Solomon K.V."/>
            <person name="De Groot R."/>
            <person name="Kuo A."/>
            <person name="Mondo S.J."/>
            <person name="Salamov A.A."/>
            <person name="Labutti K."/>
            <person name="Zhao Z."/>
            <person name="Chiniquy J."/>
            <person name="Barry K."/>
            <person name="Brewer H.M."/>
            <person name="Purvine S.O."/>
            <person name="Wright A.T."/>
            <person name="Boxma B."/>
            <person name="Van Alen T."/>
            <person name="Hackstein J.H."/>
            <person name="Baker S.E."/>
            <person name="Grigoriev I.V."/>
            <person name="O'Malley M.A."/>
        </authorList>
    </citation>
    <scope>NUCLEOTIDE SEQUENCE [LARGE SCALE GENOMIC DNA]</scope>
    <source>
        <strain evidence="2 4">S4</strain>
    </source>
</reference>
<evidence type="ECO:0000313" key="3">
    <source>
        <dbReference type="EMBL" id="ORX65587.1"/>
    </source>
</evidence>
<gene>
    <name evidence="3" type="ORF">BCR32DRAFT_272720</name>
    <name evidence="2" type="ORF">BCR32DRAFT_273620</name>
</gene>
<evidence type="ECO:0000256" key="1">
    <source>
        <dbReference type="SAM" id="Coils"/>
    </source>
</evidence>
<protein>
    <submittedName>
        <fullName evidence="2">Uncharacterized protein</fullName>
    </submittedName>
</protein>
<keyword evidence="4" id="KW-1185">Reference proteome</keyword>
<dbReference type="Proteomes" id="UP000193944">
    <property type="component" value="Unassembled WGS sequence"/>
</dbReference>
<comment type="caution">
    <text evidence="2">The sequence shown here is derived from an EMBL/GenBank/DDBJ whole genome shotgun (WGS) entry which is preliminary data.</text>
</comment>
<organism evidence="2 4">
    <name type="scientific">Anaeromyces robustus</name>
    <dbReference type="NCBI Taxonomy" id="1754192"/>
    <lineage>
        <taxon>Eukaryota</taxon>
        <taxon>Fungi</taxon>
        <taxon>Fungi incertae sedis</taxon>
        <taxon>Chytridiomycota</taxon>
        <taxon>Chytridiomycota incertae sedis</taxon>
        <taxon>Neocallimastigomycetes</taxon>
        <taxon>Neocallimastigales</taxon>
        <taxon>Neocallimastigaceae</taxon>
        <taxon>Anaeromyces</taxon>
    </lineage>
</organism>
<dbReference type="EMBL" id="MCFG01000457">
    <property type="protein sequence ID" value="ORX65587.1"/>
    <property type="molecule type" value="Genomic_DNA"/>
</dbReference>
<keyword evidence="1" id="KW-0175">Coiled coil</keyword>
<name>A0A1Y1V5V7_9FUNG</name>
<accession>A0A1Y1V5V7</accession>
<sequence>MDTNEIERKHSQIKDWSNDIATLARNILSLCDDNSFIEQLQSNNAQLTKTVKDLKRKLTEEKKKYFSLENTNKYLEVRMKDINNENDKLLKENDELSDKLNELIEANKLLNQKKQQCENRIRVQASRIEEQSKVISSQDDIIHNIQNTIDLWENSSKEQVENIRKITRNYSINIE</sequence>
<dbReference type="EMBL" id="MCFG01000752">
    <property type="protein sequence ID" value="ORX48067.1"/>
    <property type="molecule type" value="Genomic_DNA"/>
</dbReference>
<evidence type="ECO:0000313" key="2">
    <source>
        <dbReference type="EMBL" id="ORX48067.1"/>
    </source>
</evidence>
<evidence type="ECO:0000313" key="4">
    <source>
        <dbReference type="Proteomes" id="UP000193944"/>
    </source>
</evidence>
<proteinExistence type="predicted"/>